<reference evidence="17 18" key="1">
    <citation type="submission" date="2022-05" db="EMBL/GenBank/DDBJ databases">
        <authorList>
            <consortium name="Genoscope - CEA"/>
            <person name="William W."/>
        </authorList>
    </citation>
    <scope>NUCLEOTIDE SEQUENCE [LARGE SCALE GENOMIC DNA]</scope>
</reference>
<dbReference type="GO" id="GO:0048568">
    <property type="term" value="P:embryonic organ development"/>
    <property type="evidence" value="ECO:0007669"/>
    <property type="project" value="TreeGrafter"/>
</dbReference>
<feature type="DNA-binding region" description="TEA" evidence="14">
    <location>
        <begin position="492"/>
        <end position="568"/>
    </location>
</feature>
<dbReference type="Gene3D" id="1.10.246.140">
    <property type="match status" value="1"/>
</dbReference>
<dbReference type="SUPFAM" id="SSF47113">
    <property type="entry name" value="Histone-fold"/>
    <property type="match status" value="1"/>
</dbReference>
<keyword evidence="12 13" id="KW-0539">Nucleus</keyword>
<dbReference type="Pfam" id="PF01285">
    <property type="entry name" value="TEA"/>
    <property type="match status" value="1"/>
</dbReference>
<feature type="region of interest" description="Disordered" evidence="15">
    <location>
        <begin position="20"/>
        <end position="82"/>
    </location>
</feature>
<comment type="similarity">
    <text evidence="13">Belongs to the ENY2 family.</text>
</comment>
<gene>
    <name evidence="17" type="ORF">PMEA_00029084</name>
</gene>
<evidence type="ECO:0000256" key="12">
    <source>
        <dbReference type="ARBA" id="ARBA00023242"/>
    </source>
</evidence>
<dbReference type="InterPro" id="IPR038212">
    <property type="entry name" value="TF_EnY2_sf"/>
</dbReference>
<dbReference type="PANTHER" id="PTHR11834">
    <property type="entry name" value="TRANSCRIPTIONAL ENHANCER FACTOR TEF RELATED"/>
    <property type="match status" value="1"/>
</dbReference>
<evidence type="ECO:0000313" key="18">
    <source>
        <dbReference type="Proteomes" id="UP001159428"/>
    </source>
</evidence>
<comment type="caution">
    <text evidence="17">The sequence shown here is derived from an EMBL/GenBank/DDBJ whole genome shotgun (WGS) entry which is preliminary data.</text>
</comment>
<dbReference type="GO" id="GO:0015031">
    <property type="term" value="P:protein transport"/>
    <property type="evidence" value="ECO:0007669"/>
    <property type="project" value="UniProtKB-KW"/>
</dbReference>
<dbReference type="GO" id="GO:0035329">
    <property type="term" value="P:hippo signaling"/>
    <property type="evidence" value="ECO:0007669"/>
    <property type="project" value="TreeGrafter"/>
</dbReference>
<feature type="compositionally biased region" description="Polar residues" evidence="15">
    <location>
        <begin position="73"/>
        <end position="82"/>
    </location>
</feature>
<dbReference type="Pfam" id="PF10163">
    <property type="entry name" value="EnY2"/>
    <property type="match status" value="1"/>
</dbReference>
<keyword evidence="5 13" id="KW-0509">mRNA transport</keyword>
<evidence type="ECO:0000256" key="11">
    <source>
        <dbReference type="ARBA" id="ARBA00023163"/>
    </source>
</evidence>
<keyword evidence="11 13" id="KW-0804">Transcription</keyword>
<feature type="region of interest" description="Disordered" evidence="15">
    <location>
        <begin position="100"/>
        <end position="123"/>
    </location>
</feature>
<dbReference type="InterPro" id="IPR038096">
    <property type="entry name" value="TEA/ATTS_sf"/>
</dbReference>
<keyword evidence="18" id="KW-1185">Reference proteome</keyword>
<evidence type="ECO:0000256" key="8">
    <source>
        <dbReference type="ARBA" id="ARBA00023010"/>
    </source>
</evidence>
<dbReference type="GO" id="GO:0003713">
    <property type="term" value="F:transcription coactivator activity"/>
    <property type="evidence" value="ECO:0007669"/>
    <property type="project" value="UniProtKB-UniRule"/>
</dbReference>
<feature type="compositionally biased region" description="Basic and acidic residues" evidence="15">
    <location>
        <begin position="271"/>
        <end position="285"/>
    </location>
</feature>
<dbReference type="PRINTS" id="PR00065">
    <property type="entry name" value="TEADOMAIN"/>
</dbReference>
<dbReference type="InterPro" id="IPR018783">
    <property type="entry name" value="TF_ENY2"/>
</dbReference>
<dbReference type="GO" id="GO:0000124">
    <property type="term" value="C:SAGA complex"/>
    <property type="evidence" value="ECO:0007669"/>
    <property type="project" value="UniProtKB-UniRule"/>
</dbReference>
<feature type="domain" description="TEA" evidence="16">
    <location>
        <begin position="492"/>
        <end position="568"/>
    </location>
</feature>
<dbReference type="GO" id="GO:0070390">
    <property type="term" value="C:transcription export complex 2"/>
    <property type="evidence" value="ECO:0007669"/>
    <property type="project" value="UniProtKB-UniRule"/>
</dbReference>
<dbReference type="Pfam" id="PF15511">
    <property type="entry name" value="CENP-T_C"/>
    <property type="match status" value="1"/>
</dbReference>
<dbReference type="GO" id="GO:0046982">
    <property type="term" value="F:protein heterodimerization activity"/>
    <property type="evidence" value="ECO:0007669"/>
    <property type="project" value="InterPro"/>
</dbReference>
<comment type="subcellular location">
    <subcellularLocation>
        <location evidence="1">Chromosome</location>
    </subcellularLocation>
    <subcellularLocation>
        <location evidence="2 13">Nucleus</location>
        <location evidence="2 13">Nucleoplasm</location>
    </subcellularLocation>
</comment>
<dbReference type="GO" id="GO:0006325">
    <property type="term" value="P:chromatin organization"/>
    <property type="evidence" value="ECO:0007669"/>
    <property type="project" value="UniProtKB-KW"/>
</dbReference>
<evidence type="ECO:0000256" key="6">
    <source>
        <dbReference type="ARBA" id="ARBA00022853"/>
    </source>
</evidence>
<dbReference type="GO" id="GO:0005667">
    <property type="term" value="C:transcription regulator complex"/>
    <property type="evidence" value="ECO:0007669"/>
    <property type="project" value="TreeGrafter"/>
</dbReference>
<comment type="subunit">
    <text evidence="13">Component of the nuclear pore complex (NPC)-associated TREX-2 complex (transcription and export complex 2). Component of the SAGA transcription coactivator-HAT complex. Within the SAGA complex, participates to a subcomplex of SAGA called the DUB module (deubiquitination module).</text>
</comment>
<keyword evidence="6 13" id="KW-0156">Chromatin regulator</keyword>
<feature type="region of interest" description="Disordered" evidence="15">
    <location>
        <begin position="266"/>
        <end position="310"/>
    </location>
</feature>
<evidence type="ECO:0000256" key="15">
    <source>
        <dbReference type="SAM" id="MobiDB-lite"/>
    </source>
</evidence>
<evidence type="ECO:0000256" key="13">
    <source>
        <dbReference type="HAMAP-Rule" id="MF_03046"/>
    </source>
</evidence>
<dbReference type="GO" id="GO:0006368">
    <property type="term" value="P:transcription elongation by RNA polymerase II"/>
    <property type="evidence" value="ECO:0007669"/>
    <property type="project" value="UniProtKB-UniRule"/>
</dbReference>
<dbReference type="Gene3D" id="1.10.20.10">
    <property type="entry name" value="Histone, subunit A"/>
    <property type="match status" value="1"/>
</dbReference>
<dbReference type="PROSITE" id="PS51088">
    <property type="entry name" value="TEA_2"/>
    <property type="match status" value="1"/>
</dbReference>
<dbReference type="GO" id="GO:0005643">
    <property type="term" value="C:nuclear pore"/>
    <property type="evidence" value="ECO:0007669"/>
    <property type="project" value="UniProtKB-UniRule"/>
</dbReference>
<dbReference type="GO" id="GO:0005654">
    <property type="term" value="C:nucleoplasm"/>
    <property type="evidence" value="ECO:0007669"/>
    <property type="project" value="UniProtKB-SubCell"/>
</dbReference>
<dbReference type="Gene3D" id="6.10.20.40">
    <property type="entry name" value="TEA/ATTS domain"/>
    <property type="match status" value="1"/>
</dbReference>
<dbReference type="InterPro" id="IPR000818">
    <property type="entry name" value="TEA/ATTS_dom"/>
</dbReference>
<dbReference type="HAMAP" id="MF_03046">
    <property type="entry name" value="ENY2_Sus1"/>
    <property type="match status" value="1"/>
</dbReference>
<keyword evidence="4" id="KW-0158">Chromosome</keyword>
<dbReference type="EMBL" id="CALNXJ010000006">
    <property type="protein sequence ID" value="CAH3041187.1"/>
    <property type="molecule type" value="Genomic_DNA"/>
</dbReference>
<dbReference type="GO" id="GO:0000981">
    <property type="term" value="F:DNA-binding transcription factor activity, RNA polymerase II-specific"/>
    <property type="evidence" value="ECO:0007669"/>
    <property type="project" value="TreeGrafter"/>
</dbReference>
<evidence type="ECO:0000256" key="1">
    <source>
        <dbReference type="ARBA" id="ARBA00004286"/>
    </source>
</evidence>
<feature type="compositionally biased region" description="Polar residues" evidence="15">
    <location>
        <begin position="34"/>
        <end position="44"/>
    </location>
</feature>
<dbReference type="CDD" id="cd22920">
    <property type="entry name" value="HFD_CENP-T"/>
    <property type="match status" value="1"/>
</dbReference>
<dbReference type="AlphaFoldDB" id="A0AAU9VYE9"/>
<evidence type="ECO:0000256" key="10">
    <source>
        <dbReference type="ARBA" id="ARBA00023159"/>
    </source>
</evidence>
<dbReference type="InterPro" id="IPR050937">
    <property type="entry name" value="TEC1_TEAD_TF"/>
</dbReference>
<name>A0AAU9VYE9_9CNID</name>
<evidence type="ECO:0000313" key="17">
    <source>
        <dbReference type="EMBL" id="CAH3041187.1"/>
    </source>
</evidence>
<protein>
    <recommendedName>
        <fullName evidence="13">Transcription and mRNA export factor ENY2</fullName>
    </recommendedName>
    <alternativeName>
        <fullName evidence="13">Enhancer of yellow 2 transcription factor homolog</fullName>
    </alternativeName>
</protein>
<comment type="function">
    <text evidence="13">Involved in mRNA export coupled transcription activation by association with both the TREX-2 and the SAGA complexes. The transcription regulatory histone acetylation (HAT) complex SAGA is a multiprotein complex that activates transcription by remodeling chromatin and mediating histone acetylation and deubiquitination. Within the SAGA complex, participates to a subcomplex that specifically deubiquitinates histones. The SAGA complex is recruited to specific gene promoters by activators, where it is required for transcription. The TREX-2 complex functions in docking export-competent ribonucleoprotein particles (mRNPs) to the nuclear entrance of the nuclear pore complex (nuclear basket). TREX-2 participates in mRNA export and accurate chromatin positioning in the nucleus by tethering genes to the nuclear periphery.</text>
</comment>
<dbReference type="FunFam" id="1.10.246.140:FF:000001">
    <property type="entry name" value="Transcription and mRNA export factor ENY2"/>
    <property type="match status" value="1"/>
</dbReference>
<dbReference type="InterPro" id="IPR009072">
    <property type="entry name" value="Histone-fold"/>
</dbReference>
<feature type="region of interest" description="Disordered" evidence="15">
    <location>
        <begin position="148"/>
        <end position="176"/>
    </location>
</feature>
<evidence type="ECO:0000256" key="9">
    <source>
        <dbReference type="ARBA" id="ARBA00023015"/>
    </source>
</evidence>
<evidence type="ECO:0000256" key="7">
    <source>
        <dbReference type="ARBA" id="ARBA00022927"/>
    </source>
</evidence>
<dbReference type="SMART" id="SM00426">
    <property type="entry name" value="TEA"/>
    <property type="match status" value="1"/>
</dbReference>
<dbReference type="Proteomes" id="UP001159428">
    <property type="component" value="Unassembled WGS sequence"/>
</dbReference>
<organism evidence="17 18">
    <name type="scientific">Pocillopora meandrina</name>
    <dbReference type="NCBI Taxonomy" id="46732"/>
    <lineage>
        <taxon>Eukaryota</taxon>
        <taxon>Metazoa</taxon>
        <taxon>Cnidaria</taxon>
        <taxon>Anthozoa</taxon>
        <taxon>Hexacorallia</taxon>
        <taxon>Scleractinia</taxon>
        <taxon>Astrocoeniina</taxon>
        <taxon>Pocilloporidae</taxon>
        <taxon>Pocillopora</taxon>
    </lineage>
</organism>
<dbReference type="GO" id="GO:0006406">
    <property type="term" value="P:mRNA export from nucleus"/>
    <property type="evidence" value="ECO:0007669"/>
    <property type="project" value="UniProtKB-UniRule"/>
</dbReference>
<dbReference type="InterPro" id="IPR035425">
    <property type="entry name" value="CENP-T/H4_C"/>
</dbReference>
<evidence type="ECO:0000256" key="3">
    <source>
        <dbReference type="ARBA" id="ARBA00022448"/>
    </source>
</evidence>
<evidence type="ECO:0000256" key="4">
    <source>
        <dbReference type="ARBA" id="ARBA00022454"/>
    </source>
</evidence>
<dbReference type="GO" id="GO:0071819">
    <property type="term" value="C:DUBm complex"/>
    <property type="evidence" value="ECO:0007669"/>
    <property type="project" value="UniProtKB-UniRule"/>
</dbReference>
<dbReference type="PANTHER" id="PTHR11834:SF0">
    <property type="entry name" value="PROTEIN SCALLOPED"/>
    <property type="match status" value="1"/>
</dbReference>
<evidence type="ECO:0000256" key="2">
    <source>
        <dbReference type="ARBA" id="ARBA00004642"/>
    </source>
</evidence>
<dbReference type="GO" id="GO:0000978">
    <property type="term" value="F:RNA polymerase II cis-regulatory region sequence-specific DNA binding"/>
    <property type="evidence" value="ECO:0007669"/>
    <property type="project" value="TreeGrafter"/>
</dbReference>
<accession>A0AAU9VYE9</accession>
<keyword evidence="7 13" id="KW-0653">Protein transport</keyword>
<keyword evidence="10 13" id="KW-0010">Activator</keyword>
<evidence type="ECO:0000256" key="14">
    <source>
        <dbReference type="PROSITE-ProRule" id="PRU00505"/>
    </source>
</evidence>
<proteinExistence type="inferred from homology"/>
<evidence type="ECO:0000259" key="16">
    <source>
        <dbReference type="PROSITE" id="PS51088"/>
    </source>
</evidence>
<keyword evidence="9 13" id="KW-0805">Transcription regulation</keyword>
<evidence type="ECO:0000256" key="5">
    <source>
        <dbReference type="ARBA" id="ARBA00022816"/>
    </source>
</evidence>
<keyword evidence="3 13" id="KW-0813">Transport</keyword>
<keyword evidence="8 13" id="KW-0811">Translocation</keyword>
<sequence>MEDIDEATPRGIIRGVLTTENVSQSARALRSKETLSTSNVRETPTNPPSHSEVASRLLTRSTRNRKRKAAPGTTPSDSTTPRTLIAGFLETAPVAKSVVKGQRQKVIEGERRRSSRLSVQAGGNTPRTIIQNFLREALTETPVEPVIPESSDEVDQEIPHQLSEQEKQSSLSTSGVADGQMFATTSSHPADHSTHVEATTPMVLDSYIEMDSAAGISRITEGTQPEVDSLPLLGSLQEDLERTDNSMQTSRPWRELVTPQLPLNVSLPGSERLEQSRNINEESSKGKRPLFQGKPPKGREGTKVAKKPLGPRMPPALIKGIFQHFSQAKVSKEALQAVENGSNLFFKQISSDLMAYCKHAHRSTIELADVELLMKRQGFITDKQSLFSLVEKRLKESQLSSSVHQKLVESGERERLKELLRTKLIECGWQDRLRSHCKDVIKQKGLENVTVDDLVAEITPKGRDMYSENLSLFSFYNEMKLLALNNSIYDMSGEAEGLWTGEIETSFQEALAIYPPCGRQKIMLSTKDKMYGRNELIARYILMKTGKVRTRKQVASHIQVLARKKIRQFQSRIKEKTYVNDGLQEMMTMSSAEILSPVVHHGSEGYEAPSCSDIPPGPPPALLPCYSTPAPSQHGQLMIEIPRARTPPKLQFPPVAREHIAGIPEFTPPRTPPHKLETNFQDNTFQSSLTWEVPDITQELNYRETQEELSPKSGISGSHSSNSTWRAIPEVIYSTRCKEEPVISTCVLGVSASSTLPETPTFDDYLVYDADQTCPSIDFSDM</sequence>